<dbReference type="EMBL" id="PKSM01000008">
    <property type="protein sequence ID" value="POW22665.1"/>
    <property type="molecule type" value="Genomic_DNA"/>
</dbReference>
<dbReference type="AlphaFoldDB" id="A0A2S4WLK7"/>
<evidence type="ECO:0000313" key="1">
    <source>
        <dbReference type="EMBL" id="POW22665.1"/>
    </source>
</evidence>
<dbReference type="PANTHER" id="PTHR33069">
    <property type="entry name" value="CHROMOSOME 7, WHOLE GENOME SHOTGUN SEQUENCE-RELATED"/>
    <property type="match status" value="1"/>
</dbReference>
<gene>
    <name evidence="1" type="ORF">PSHT_01086</name>
</gene>
<dbReference type="VEuPathDB" id="FungiDB:PSHT_01086"/>
<organism evidence="1 2">
    <name type="scientific">Puccinia striiformis</name>
    <dbReference type="NCBI Taxonomy" id="27350"/>
    <lineage>
        <taxon>Eukaryota</taxon>
        <taxon>Fungi</taxon>
        <taxon>Dikarya</taxon>
        <taxon>Basidiomycota</taxon>
        <taxon>Pucciniomycotina</taxon>
        <taxon>Pucciniomycetes</taxon>
        <taxon>Pucciniales</taxon>
        <taxon>Pucciniaceae</taxon>
        <taxon>Puccinia</taxon>
    </lineage>
</organism>
<reference evidence="2" key="2">
    <citation type="journal article" date="2018" name="BMC Genomics">
        <title>Genomic insights into host adaptation between the wheat stripe rust pathogen (Puccinia striiformis f. sp. tritici) and the barley stripe rust pathogen (Puccinia striiformis f. sp. hordei).</title>
        <authorList>
            <person name="Xia C."/>
            <person name="Wang M."/>
            <person name="Yin C."/>
            <person name="Cornejo O.E."/>
            <person name="Hulbert S.H."/>
            <person name="Chen X."/>
        </authorList>
    </citation>
    <scope>NUCLEOTIDE SEQUENCE [LARGE SCALE GENOMIC DNA]</scope>
    <source>
        <strain evidence="2">93TX-2</strain>
    </source>
</reference>
<evidence type="ECO:0000313" key="2">
    <source>
        <dbReference type="Proteomes" id="UP000238274"/>
    </source>
</evidence>
<reference evidence="1 2" key="1">
    <citation type="submission" date="2017-12" db="EMBL/GenBank/DDBJ databases">
        <title>Gene loss provides genomic basis for host adaptation in cereal stripe rust fungi.</title>
        <authorList>
            <person name="Xia C."/>
        </authorList>
    </citation>
    <scope>NUCLEOTIDE SEQUENCE [LARGE SCALE GENOMIC DNA]</scope>
    <source>
        <strain evidence="1 2">93TX-2</strain>
    </source>
</reference>
<sequence>MAILVADPSLAWQEASKSKQSIRLMTAGTLDSIDRTISWSLRSDWDIVRRDWSMAVGDINDLLENLTEHAKPSLDLTPHLARLTVRSTVQSDVLDHTIFQTRRRAAMVLRAEVVSSTIPLVKLARILIKKLLKMIPKKRNSEPDTGINSETLEQFHDAFDSITADLMEIMSSVRFVKYNREATLGVDFRDDILTTLNDLTKILETTSTNIASRLMPLLYGAEHAPHASEFKAWSLTLEEAWDKVFARLLVRVSSFEVEPEEQPQQENQRIREIDT</sequence>
<reference evidence="2" key="3">
    <citation type="journal article" date="2018" name="Mol. Plant Microbe Interact.">
        <title>Genome sequence resources for the wheat stripe rust pathogen (Puccinia striiformis f. sp. tritici) and the barley stripe rust pathogen (Puccinia striiformis f. sp. hordei).</title>
        <authorList>
            <person name="Xia C."/>
            <person name="Wang M."/>
            <person name="Yin C."/>
            <person name="Cornejo O.E."/>
            <person name="Hulbert S.H."/>
            <person name="Chen X."/>
        </authorList>
    </citation>
    <scope>NUCLEOTIDE SEQUENCE [LARGE SCALE GENOMIC DNA]</scope>
    <source>
        <strain evidence="2">93TX-2</strain>
    </source>
</reference>
<protein>
    <submittedName>
        <fullName evidence="1">Uncharacterized protein</fullName>
    </submittedName>
</protein>
<dbReference type="PANTHER" id="PTHR33069:SF3">
    <property type="entry name" value="DYNEIN HEAVY CHAIN TAIL DOMAIN-CONTAINING PROTEIN"/>
    <property type="match status" value="1"/>
</dbReference>
<dbReference type="Proteomes" id="UP000238274">
    <property type="component" value="Unassembled WGS sequence"/>
</dbReference>
<name>A0A2S4WLK7_9BASI</name>
<accession>A0A2S4WLK7</accession>
<proteinExistence type="predicted"/>
<comment type="caution">
    <text evidence="1">The sequence shown here is derived from an EMBL/GenBank/DDBJ whole genome shotgun (WGS) entry which is preliminary data.</text>
</comment>
<keyword evidence="2" id="KW-1185">Reference proteome</keyword>